<evidence type="ECO:0000313" key="3">
    <source>
        <dbReference type="Proteomes" id="UP000236161"/>
    </source>
</evidence>
<dbReference type="AlphaFoldDB" id="A0A2I0BH68"/>
<keyword evidence="3" id="KW-1185">Reference proteome</keyword>
<dbReference type="STRING" id="1088818.A0A2I0BH68"/>
<sequence>MTPSREALEIVEDGKFFSRLLSKENSATNPSFRVYYGVAAGAVPFLWESQPGTPKHPMAAGEPFLPLNPPPSYYRIAPKKSSARRTATPKLRLLHAMLPKLTISGIPLSPFSPKLSSSSSSSSASTISSGSRRRGHCSSPRSSLSSNSRGDDEEFGEQLSPTSTLCFRKVQPEQLAGGKAAGCYPRVGAVKKALMSMIGQGNVRP</sequence>
<proteinExistence type="predicted"/>
<accession>A0A2I0BH68</accession>
<keyword evidence="2" id="KW-0560">Oxidoreductase</keyword>
<evidence type="ECO:0000256" key="1">
    <source>
        <dbReference type="SAM" id="MobiDB-lite"/>
    </source>
</evidence>
<protein>
    <submittedName>
        <fullName evidence="2">Alkylated DNA repair protein</fullName>
        <ecNumber evidence="2">1.14.11.-</ecNumber>
    </submittedName>
</protein>
<dbReference type="PANTHER" id="PTHR33257">
    <property type="entry name" value="OS05G0165500 PROTEIN"/>
    <property type="match status" value="1"/>
</dbReference>
<dbReference type="GO" id="GO:0016491">
    <property type="term" value="F:oxidoreductase activity"/>
    <property type="evidence" value="ECO:0007669"/>
    <property type="project" value="UniProtKB-KW"/>
</dbReference>
<dbReference type="EMBL" id="KZ451883">
    <property type="protein sequence ID" value="PKA67135.1"/>
    <property type="molecule type" value="Genomic_DNA"/>
</dbReference>
<feature type="region of interest" description="Disordered" evidence="1">
    <location>
        <begin position="112"/>
        <end position="160"/>
    </location>
</feature>
<dbReference type="PANTHER" id="PTHR33257:SF4">
    <property type="entry name" value="EXPRESSED PROTEIN"/>
    <property type="match status" value="1"/>
</dbReference>
<feature type="compositionally biased region" description="Low complexity" evidence="1">
    <location>
        <begin position="137"/>
        <end position="148"/>
    </location>
</feature>
<dbReference type="EC" id="1.14.11.-" evidence="2"/>
<dbReference type="Proteomes" id="UP000236161">
    <property type="component" value="Unassembled WGS sequence"/>
</dbReference>
<reference evidence="2 3" key="1">
    <citation type="journal article" date="2017" name="Nature">
        <title>The Apostasia genome and the evolution of orchids.</title>
        <authorList>
            <person name="Zhang G.Q."/>
            <person name="Liu K.W."/>
            <person name="Li Z."/>
            <person name="Lohaus R."/>
            <person name="Hsiao Y.Y."/>
            <person name="Niu S.C."/>
            <person name="Wang J.Y."/>
            <person name="Lin Y.C."/>
            <person name="Xu Q."/>
            <person name="Chen L.J."/>
            <person name="Yoshida K."/>
            <person name="Fujiwara S."/>
            <person name="Wang Z.W."/>
            <person name="Zhang Y.Q."/>
            <person name="Mitsuda N."/>
            <person name="Wang M."/>
            <person name="Liu G.H."/>
            <person name="Pecoraro L."/>
            <person name="Huang H.X."/>
            <person name="Xiao X.J."/>
            <person name="Lin M."/>
            <person name="Wu X.Y."/>
            <person name="Wu W.L."/>
            <person name="Chen Y.Y."/>
            <person name="Chang S.B."/>
            <person name="Sakamoto S."/>
            <person name="Ohme-Takagi M."/>
            <person name="Yagi M."/>
            <person name="Zeng S.J."/>
            <person name="Shen C.Y."/>
            <person name="Yeh C.M."/>
            <person name="Luo Y.B."/>
            <person name="Tsai W.C."/>
            <person name="Van de Peer Y."/>
            <person name="Liu Z.J."/>
        </authorList>
    </citation>
    <scope>NUCLEOTIDE SEQUENCE [LARGE SCALE GENOMIC DNA]</scope>
    <source>
        <strain evidence="3">cv. Shenzhen</strain>
        <tissue evidence="2">Stem</tissue>
    </source>
</reference>
<evidence type="ECO:0000313" key="2">
    <source>
        <dbReference type="EMBL" id="PKA67135.1"/>
    </source>
</evidence>
<gene>
    <name evidence="2" type="ORF">AXF42_Ash004627</name>
</gene>
<feature type="compositionally biased region" description="Low complexity" evidence="1">
    <location>
        <begin position="112"/>
        <end position="130"/>
    </location>
</feature>
<dbReference type="OrthoDB" id="691043at2759"/>
<name>A0A2I0BH68_9ASPA</name>
<organism evidence="2 3">
    <name type="scientific">Apostasia shenzhenica</name>
    <dbReference type="NCBI Taxonomy" id="1088818"/>
    <lineage>
        <taxon>Eukaryota</taxon>
        <taxon>Viridiplantae</taxon>
        <taxon>Streptophyta</taxon>
        <taxon>Embryophyta</taxon>
        <taxon>Tracheophyta</taxon>
        <taxon>Spermatophyta</taxon>
        <taxon>Magnoliopsida</taxon>
        <taxon>Liliopsida</taxon>
        <taxon>Asparagales</taxon>
        <taxon>Orchidaceae</taxon>
        <taxon>Apostasioideae</taxon>
        <taxon>Apostasia</taxon>
    </lineage>
</organism>